<evidence type="ECO:0000256" key="3">
    <source>
        <dbReference type="ARBA" id="ARBA00023319"/>
    </source>
</evidence>
<proteinExistence type="predicted"/>
<dbReference type="CDD" id="cd00096">
    <property type="entry name" value="Ig"/>
    <property type="match status" value="1"/>
</dbReference>
<evidence type="ECO:0000313" key="7">
    <source>
        <dbReference type="Proteomes" id="UP000316079"/>
    </source>
</evidence>
<evidence type="ECO:0000313" key="6">
    <source>
        <dbReference type="EMBL" id="TRY98603.1"/>
    </source>
</evidence>
<sequence>MGCSTLMELGVFPNLIWDDKGNLEEDRVVSRRIVQGCVFEVELPPRRSEACSQERCGRKRSSESVLCWILEAADITSPKAANASGDRNVHLPLSQHSSEAVFTEVPRDVLAQSGQDVEMACSFRGAGSPSYSLEIQWWYIRNHRDWSDKQSWSTNQVLSPSYRPPAHDGLLLRLQSNQSTHTGLWRGSQRTSVVPQNENTKDATKISDFKGCLPNYPVPANSVSYHSTSAVVKVAGSNISHRLRLSSVKPSDEGTYECRVIDFSDRELRHHRVRAFLRVEGDEGSMTQQADHEQEVEPGRELRRRSTEHQQSSSDCTESCIL</sequence>
<keyword evidence="2" id="KW-1015">Disulfide bond</keyword>
<organism evidence="6 7">
    <name type="scientific">Danionella cerebrum</name>
    <dbReference type="NCBI Taxonomy" id="2873325"/>
    <lineage>
        <taxon>Eukaryota</taxon>
        <taxon>Metazoa</taxon>
        <taxon>Chordata</taxon>
        <taxon>Craniata</taxon>
        <taxon>Vertebrata</taxon>
        <taxon>Euteleostomi</taxon>
        <taxon>Actinopterygii</taxon>
        <taxon>Neopterygii</taxon>
        <taxon>Teleostei</taxon>
        <taxon>Ostariophysi</taxon>
        <taxon>Cypriniformes</taxon>
        <taxon>Danionidae</taxon>
        <taxon>Danioninae</taxon>
        <taxon>Danionella</taxon>
    </lineage>
</organism>
<feature type="compositionally biased region" description="Basic and acidic residues" evidence="4">
    <location>
        <begin position="290"/>
        <end position="308"/>
    </location>
</feature>
<dbReference type="InterPro" id="IPR007110">
    <property type="entry name" value="Ig-like_dom"/>
</dbReference>
<dbReference type="InterPro" id="IPR051102">
    <property type="entry name" value="IgSF_V-set/TM_domain"/>
</dbReference>
<dbReference type="AlphaFoldDB" id="A0A553R8W9"/>
<evidence type="ECO:0000256" key="4">
    <source>
        <dbReference type="SAM" id="MobiDB-lite"/>
    </source>
</evidence>
<evidence type="ECO:0000256" key="1">
    <source>
        <dbReference type="ARBA" id="ARBA00022729"/>
    </source>
</evidence>
<protein>
    <recommendedName>
        <fullName evidence="5">Ig-like domain-containing protein</fullName>
    </recommendedName>
</protein>
<dbReference type="EMBL" id="SRMA01025157">
    <property type="protein sequence ID" value="TRY98603.1"/>
    <property type="molecule type" value="Genomic_DNA"/>
</dbReference>
<dbReference type="InterPro" id="IPR003599">
    <property type="entry name" value="Ig_sub"/>
</dbReference>
<gene>
    <name evidence="6" type="ORF">DNTS_005285</name>
</gene>
<accession>A0A553R8W9</accession>
<dbReference type="SUPFAM" id="SSF48726">
    <property type="entry name" value="Immunoglobulin"/>
    <property type="match status" value="1"/>
</dbReference>
<dbReference type="GO" id="GO:0016020">
    <property type="term" value="C:membrane"/>
    <property type="evidence" value="ECO:0007669"/>
    <property type="project" value="TreeGrafter"/>
</dbReference>
<dbReference type="PANTHER" id="PTHR12207:SF31">
    <property type="entry name" value="V-SET AND TRANSMEMBRANE DOMAIN-CONTAINING PROTEIN 2-LIKE PROTEIN"/>
    <property type="match status" value="1"/>
</dbReference>
<feature type="compositionally biased region" description="Polar residues" evidence="4">
    <location>
        <begin position="309"/>
        <end position="322"/>
    </location>
</feature>
<keyword evidence="7" id="KW-1185">Reference proteome</keyword>
<feature type="region of interest" description="Disordered" evidence="4">
    <location>
        <begin position="281"/>
        <end position="322"/>
    </location>
</feature>
<evidence type="ECO:0000259" key="5">
    <source>
        <dbReference type="PROSITE" id="PS50835"/>
    </source>
</evidence>
<name>A0A553R8W9_9TELE</name>
<evidence type="ECO:0000256" key="2">
    <source>
        <dbReference type="ARBA" id="ARBA00023157"/>
    </source>
</evidence>
<dbReference type="PROSITE" id="PS50835">
    <property type="entry name" value="IG_LIKE"/>
    <property type="match status" value="1"/>
</dbReference>
<dbReference type="STRING" id="623744.A0A553R8W9"/>
<dbReference type="InterPro" id="IPR036179">
    <property type="entry name" value="Ig-like_dom_sf"/>
</dbReference>
<dbReference type="InterPro" id="IPR013783">
    <property type="entry name" value="Ig-like_fold"/>
</dbReference>
<dbReference type="OrthoDB" id="9870402at2759"/>
<dbReference type="PANTHER" id="PTHR12207">
    <property type="entry name" value="V-SET AND TRANSMEMBRANE DOMAIN-CONTAINING PROTEIN"/>
    <property type="match status" value="1"/>
</dbReference>
<comment type="caution">
    <text evidence="6">The sequence shown here is derived from an EMBL/GenBank/DDBJ whole genome shotgun (WGS) entry which is preliminary data.</text>
</comment>
<dbReference type="Proteomes" id="UP000316079">
    <property type="component" value="Unassembled WGS sequence"/>
</dbReference>
<keyword evidence="3" id="KW-0393">Immunoglobulin domain</keyword>
<feature type="domain" description="Ig-like" evidence="5">
    <location>
        <begin position="92"/>
        <end position="269"/>
    </location>
</feature>
<dbReference type="SMART" id="SM00409">
    <property type="entry name" value="IG"/>
    <property type="match status" value="1"/>
</dbReference>
<keyword evidence="1" id="KW-0732">Signal</keyword>
<dbReference type="Gene3D" id="2.60.40.10">
    <property type="entry name" value="Immunoglobulins"/>
    <property type="match status" value="1"/>
</dbReference>
<reference evidence="6 7" key="1">
    <citation type="journal article" date="2019" name="Sci. Data">
        <title>Hybrid genome assembly and annotation of Danionella translucida.</title>
        <authorList>
            <person name="Kadobianskyi M."/>
            <person name="Schulze L."/>
            <person name="Schuelke M."/>
            <person name="Judkewitz B."/>
        </authorList>
    </citation>
    <scope>NUCLEOTIDE SEQUENCE [LARGE SCALE GENOMIC DNA]</scope>
    <source>
        <strain evidence="6 7">Bolton</strain>
    </source>
</reference>